<evidence type="ECO:0000313" key="2">
    <source>
        <dbReference type="Proteomes" id="UP000552097"/>
    </source>
</evidence>
<evidence type="ECO:0000313" key="1">
    <source>
        <dbReference type="EMBL" id="MBB5801304.1"/>
    </source>
</evidence>
<name>A0A7W9HFH3_9PSEU</name>
<proteinExistence type="predicted"/>
<accession>A0A7W9HFH3</accession>
<keyword evidence="2" id="KW-1185">Reference proteome</keyword>
<dbReference type="AlphaFoldDB" id="A0A7W9HFH3"/>
<protein>
    <submittedName>
        <fullName evidence="1">Uncharacterized protein</fullName>
    </submittedName>
</protein>
<reference evidence="1 2" key="1">
    <citation type="submission" date="2020-08" db="EMBL/GenBank/DDBJ databases">
        <title>Sequencing the genomes of 1000 actinobacteria strains.</title>
        <authorList>
            <person name="Klenk H.-P."/>
        </authorList>
    </citation>
    <scope>NUCLEOTIDE SEQUENCE [LARGE SCALE GENOMIC DNA]</scope>
    <source>
        <strain evidence="1 2">DSM 45486</strain>
    </source>
</reference>
<dbReference type="Proteomes" id="UP000552097">
    <property type="component" value="Unassembled WGS sequence"/>
</dbReference>
<dbReference type="EMBL" id="JACHMO010000001">
    <property type="protein sequence ID" value="MBB5801304.1"/>
    <property type="molecule type" value="Genomic_DNA"/>
</dbReference>
<organism evidence="1 2">
    <name type="scientific">Saccharothrix ecbatanensis</name>
    <dbReference type="NCBI Taxonomy" id="1105145"/>
    <lineage>
        <taxon>Bacteria</taxon>
        <taxon>Bacillati</taxon>
        <taxon>Actinomycetota</taxon>
        <taxon>Actinomycetes</taxon>
        <taxon>Pseudonocardiales</taxon>
        <taxon>Pseudonocardiaceae</taxon>
        <taxon>Saccharothrix</taxon>
    </lineage>
</organism>
<dbReference type="RefSeq" id="WP_184916964.1">
    <property type="nucleotide sequence ID" value="NZ_JACHMO010000001.1"/>
</dbReference>
<comment type="caution">
    <text evidence="1">The sequence shown here is derived from an EMBL/GenBank/DDBJ whole genome shotgun (WGS) entry which is preliminary data.</text>
</comment>
<gene>
    <name evidence="1" type="ORF">F4560_001072</name>
</gene>
<sequence length="243" mass="27016">MEPRKIGYAELYTRMLRVLQQEDPSTQLFYDYEREAPPWFVDGDPFTINATVLAGLGVTAETFDKAQCQGDSPHAVYPSVGVPLTGPAEALADGVWLLECRGWSWRDAVRSEHREPGAVHYPPNPEDHQLDEIGLLTLLRDVAQAQPDNVTATPLRLFENGMPASLMGHVVAQLGVPEAWATFHDTHSAADLLSALGWTLSDRARFAAISTQSAELKGLTWAEIVFWLDNHPPQVLDHRPWDI</sequence>